<dbReference type="EMBL" id="KQ978104">
    <property type="protein sequence ID" value="KYM96995.1"/>
    <property type="molecule type" value="Genomic_DNA"/>
</dbReference>
<protein>
    <submittedName>
        <fullName evidence="1">Uncharacterized protein</fullName>
    </submittedName>
</protein>
<sequence>MSPCRPVSLTRQRGDVTDCSYLHNFFFLEGISHTKEVSGVIFDVPEVISLEASDQDKENLPSDDFVNNLFEVQTQTSDISSWLPVILNSTKAVVLTRDKHQSQSQLEVGASLNALASGFSDLSRLRALQSSSEGRLAMSKIAEGIRLLANHHFVLSKTRRAFIVPSLNFLGKMASHSAAVDEYLFGSNFTEELN</sequence>
<name>A0A151IBG9_9HYME</name>
<evidence type="ECO:0000313" key="1">
    <source>
        <dbReference type="EMBL" id="KYM96995.1"/>
    </source>
</evidence>
<proteinExistence type="predicted"/>
<organism evidence="1 2">
    <name type="scientific">Cyphomyrmex costatus</name>
    <dbReference type="NCBI Taxonomy" id="456900"/>
    <lineage>
        <taxon>Eukaryota</taxon>
        <taxon>Metazoa</taxon>
        <taxon>Ecdysozoa</taxon>
        <taxon>Arthropoda</taxon>
        <taxon>Hexapoda</taxon>
        <taxon>Insecta</taxon>
        <taxon>Pterygota</taxon>
        <taxon>Neoptera</taxon>
        <taxon>Endopterygota</taxon>
        <taxon>Hymenoptera</taxon>
        <taxon>Apocrita</taxon>
        <taxon>Aculeata</taxon>
        <taxon>Formicoidea</taxon>
        <taxon>Formicidae</taxon>
        <taxon>Myrmicinae</taxon>
        <taxon>Cyphomyrmex</taxon>
    </lineage>
</organism>
<reference evidence="1 2" key="1">
    <citation type="submission" date="2016-03" db="EMBL/GenBank/DDBJ databases">
        <title>Cyphomyrmex costatus WGS genome.</title>
        <authorList>
            <person name="Nygaard S."/>
            <person name="Hu H."/>
            <person name="Boomsma J."/>
            <person name="Zhang G."/>
        </authorList>
    </citation>
    <scope>NUCLEOTIDE SEQUENCE [LARGE SCALE GENOMIC DNA]</scope>
    <source>
        <strain evidence="1">MS0001</strain>
        <tissue evidence="1">Whole body</tissue>
    </source>
</reference>
<dbReference type="Proteomes" id="UP000078542">
    <property type="component" value="Unassembled WGS sequence"/>
</dbReference>
<evidence type="ECO:0000313" key="2">
    <source>
        <dbReference type="Proteomes" id="UP000078542"/>
    </source>
</evidence>
<keyword evidence="2" id="KW-1185">Reference proteome</keyword>
<dbReference type="AlphaFoldDB" id="A0A151IBG9"/>
<accession>A0A151IBG9</accession>
<gene>
    <name evidence="1" type="ORF">ALC62_12329</name>
</gene>
<dbReference type="STRING" id="456900.A0A151IBG9"/>